<evidence type="ECO:0000313" key="1">
    <source>
        <dbReference type="EMBL" id="QNF34007.1"/>
    </source>
</evidence>
<dbReference type="Pfam" id="PF13289">
    <property type="entry name" value="SIR2_2"/>
    <property type="match status" value="1"/>
</dbReference>
<sequence>MEIQEPKNITIEANITSAIKNDKLIIFVGSGLSKIFNLPDWNNLVIDVIKEINDEKLKLFIPILEQKLLDPIEVLEKLKNEKDIIHKYLKENFVLKSENDFSLHKKILALTSKIITTNYDNAFEKTDNTISTVLYNSPFNINEIKNEKKFIFKLHGCAKSDASKCILFHSDYLNLYSSENAAILKLKDLFINNTILFIGFGFNDPYVNLVFNNLNKIFEGYNKHYLLTTTPKNFDSLPYIKPIHISDYKEINSFIEKMLVIKNERFKNIHQLEGLTTKYPVNRTPKIAFLYPEPVDLPLNQNFSKSATYFDNLEVEIYKGYLNLKSLQLLDDFELVFIITSSYKNKIYIEGEDLKSELITIEELDRNIPNEKTIRVIVTDEDININQDFSIIHLLGYKASNINKLIFKALRNNDLCFKEKEINIYNIDSLPFKIEKGRPKFLSLYDIKRPLEFLPKASISIIGRVEEQSIIANRILKIIESNKLLNIKGSGGLGKTTLIKKIGYELYNRGYFDFGVSFISCENINSYADFEEELTKGFKLKNIINFREYLFENSKKINLLIILDNFETVSNLSNKEDYRKVISLLEFATDYANIVITSRESLLVDFEDIFTLGTLITDDALNLFKNNYQGNVKESEEKILRSDILENLLNNNPLAIKLVTKTNSQHKNISELRDQLKEHFFEATSEEFESIFKKNVDLNIERTRSIFQSINYSYHKLTTKQKLAFELLHLFPDGISLTNFKKWFNKQKSSSNNISDLELKQLQDKSLVENYDGTLQLQPIIRRFAEFHFIKRTKDIKAKYYIDAYDFNTFQLEYIDFVDFRKSTSFALFLNDSIKNNLLLVLDYLPHIEISEKSIVSNKIHLLNFIDGIMSYIVNESQINAFRRKLNDIKNLFTDIPNADIYLNVISTWFTYYFKDFNSSYEELRNIFPPEEIEKRIFENEDHCQREYRNIISYIHSMEGYTINYIQSFVTNRAVEFLLDTHFYYLGVFTPSIRAKKGFYNFEIEFILKTLNLSELENYINLLFPEQHLERMQCTYILSKVKFLEKEDIKKLVITNPYTKGLKELMYAFISEDHIIKIQHFEKALKNLYHIKYYYLEALYFFCEYLTKINDPLFEYHYRIGLELSAKYYYQHLEFKFKNILDPDKFTYICNFEYYPIEGLEQFFNDHKKLWESEFKKKVEFKNN</sequence>
<gene>
    <name evidence="1" type="ORF">HUW51_15230</name>
</gene>
<accession>A0A7G7GA23</accession>
<dbReference type="AlphaFoldDB" id="A0A7G7GA23"/>
<dbReference type="PANTHER" id="PTHR47691">
    <property type="entry name" value="REGULATOR-RELATED"/>
    <property type="match status" value="1"/>
</dbReference>
<dbReference type="Proteomes" id="UP000515237">
    <property type="component" value="Chromosome"/>
</dbReference>
<dbReference type="InterPro" id="IPR027417">
    <property type="entry name" value="P-loop_NTPase"/>
</dbReference>
<dbReference type="PANTHER" id="PTHR47691:SF3">
    <property type="entry name" value="HTH-TYPE TRANSCRIPTIONAL REGULATOR RV0890C-RELATED"/>
    <property type="match status" value="1"/>
</dbReference>
<dbReference type="SUPFAM" id="SSF52540">
    <property type="entry name" value="P-loop containing nucleoside triphosphate hydrolases"/>
    <property type="match status" value="1"/>
</dbReference>
<keyword evidence="2" id="KW-1185">Reference proteome</keyword>
<proteinExistence type="predicted"/>
<protein>
    <submittedName>
        <fullName evidence="1">SIR2 family protein</fullName>
    </submittedName>
</protein>
<dbReference type="Gene3D" id="3.40.50.300">
    <property type="entry name" value="P-loop containing nucleotide triphosphate hydrolases"/>
    <property type="match status" value="1"/>
</dbReference>
<dbReference type="KEGG" id="aswu:HUW51_15230"/>
<reference evidence="1 2" key="1">
    <citation type="journal article" date="2018" name="Int. J. Syst. Evol. Microbiol.">
        <title>Adhaeribacter swui sp. nov., isolated from wet mud.</title>
        <authorList>
            <person name="Kim D.U."/>
            <person name="Kim K.W."/>
            <person name="Kang M.S."/>
            <person name="Kim J.Y."/>
            <person name="Jang J.H."/>
            <person name="Kim M.K."/>
        </authorList>
    </citation>
    <scope>NUCLEOTIDE SEQUENCE [LARGE SCALE GENOMIC DNA]</scope>
    <source>
        <strain evidence="1 2">KCTC 52873</strain>
    </source>
</reference>
<dbReference type="EMBL" id="CP055156">
    <property type="protein sequence ID" value="QNF34007.1"/>
    <property type="molecule type" value="Genomic_DNA"/>
</dbReference>
<dbReference type="GO" id="GO:0043531">
    <property type="term" value="F:ADP binding"/>
    <property type="evidence" value="ECO:0007669"/>
    <property type="project" value="InterPro"/>
</dbReference>
<dbReference type="RefSeq" id="WP_185270490.1">
    <property type="nucleotide sequence ID" value="NZ_CP055156.1"/>
</dbReference>
<organism evidence="1 2">
    <name type="scientific">Adhaeribacter swui</name>
    <dbReference type="NCBI Taxonomy" id="2086471"/>
    <lineage>
        <taxon>Bacteria</taxon>
        <taxon>Pseudomonadati</taxon>
        <taxon>Bacteroidota</taxon>
        <taxon>Cytophagia</taxon>
        <taxon>Cytophagales</taxon>
        <taxon>Hymenobacteraceae</taxon>
        <taxon>Adhaeribacter</taxon>
    </lineage>
</organism>
<name>A0A7G7GA23_9BACT</name>
<evidence type="ECO:0000313" key="2">
    <source>
        <dbReference type="Proteomes" id="UP000515237"/>
    </source>
</evidence>